<keyword evidence="2" id="KW-1003">Cell membrane</keyword>
<sequence length="498" mass="50225">MSDKSGNNGGGGLRAGGLGTFDSVVMAVAGCGPAYTVVALIPALVAAVGLAAPAALLYGAVPMVGIALAFRYLGRLDVSSGATYSWAARALHPALGFLGGWAVVAATTLFVIASTTPTGAATLSLLGARPAEDGLLATAVGLGLFLLTAALTGSGVRIAAGVRAVAVAAQLAVLLVVAGAALTRDAHAASFSLSWFGLGHFDAGHSFTAGALIVGALYWGWDVTANLSEETRGGRGGSGLGGLIGLLVVAATLITLTVSANVLLGPDATTWADGGFLRRLGEAAWPGTGGNLLALAVPLAMVATLETTLLQATRTLFAMGRDRTVPAFLGRVHPRRRTPVAATLAVTAVTVTSLALVALTDRGVALLDDALMGIGLLIAFYYALAGLAVAVACRGVLLTSPGRFVLLGLWPLLGTAFNVWILEASVRTLTATQLAIGLGALATGLVPLGTAWFQGGRSYFRPRPLGPYGTGTAEDRLTEPLPAPGRADGRRDGLLSDF</sequence>
<evidence type="ECO:0000256" key="7">
    <source>
        <dbReference type="SAM" id="Phobius"/>
    </source>
</evidence>
<evidence type="ECO:0000256" key="3">
    <source>
        <dbReference type="ARBA" id="ARBA00022692"/>
    </source>
</evidence>
<keyword evidence="3 7" id="KW-0812">Transmembrane</keyword>
<feature type="transmembrane region" description="Helical" evidence="7">
    <location>
        <begin position="404"/>
        <end position="422"/>
    </location>
</feature>
<feature type="compositionally biased region" description="Basic and acidic residues" evidence="6">
    <location>
        <begin position="487"/>
        <end position="498"/>
    </location>
</feature>
<feature type="transmembrane region" description="Helical" evidence="7">
    <location>
        <begin position="94"/>
        <end position="114"/>
    </location>
</feature>
<organism evidence="8 9">
    <name type="scientific">Streptomyces showdoensis</name>
    <dbReference type="NCBI Taxonomy" id="68268"/>
    <lineage>
        <taxon>Bacteria</taxon>
        <taxon>Bacillati</taxon>
        <taxon>Actinomycetota</taxon>
        <taxon>Actinomycetes</taxon>
        <taxon>Kitasatosporales</taxon>
        <taxon>Streptomycetaceae</taxon>
        <taxon>Streptomyces</taxon>
    </lineage>
</organism>
<comment type="subcellular location">
    <subcellularLocation>
        <location evidence="1">Cell membrane</location>
        <topology evidence="1">Multi-pass membrane protein</topology>
    </subcellularLocation>
</comment>
<comment type="caution">
    <text evidence="8">The sequence shown here is derived from an EMBL/GenBank/DDBJ whole genome shotgun (WGS) entry which is preliminary data.</text>
</comment>
<keyword evidence="4 7" id="KW-1133">Transmembrane helix</keyword>
<reference evidence="8 9" key="1">
    <citation type="submission" date="2015-05" db="EMBL/GenBank/DDBJ databases">
        <title>Draft Genome assembly of Streptomyces showdoensis.</title>
        <authorList>
            <person name="Thapa K.K."/>
            <person name="Metsa-Ketela M."/>
        </authorList>
    </citation>
    <scope>NUCLEOTIDE SEQUENCE [LARGE SCALE GENOMIC DNA]</scope>
    <source>
        <strain evidence="8 9">ATCC 15227</strain>
    </source>
</reference>
<feature type="transmembrane region" description="Helical" evidence="7">
    <location>
        <begin position="340"/>
        <end position="359"/>
    </location>
</feature>
<evidence type="ECO:0000256" key="6">
    <source>
        <dbReference type="SAM" id="MobiDB-lite"/>
    </source>
</evidence>
<feature type="transmembrane region" description="Helical" evidence="7">
    <location>
        <begin position="203"/>
        <end position="221"/>
    </location>
</feature>
<evidence type="ECO:0000256" key="5">
    <source>
        <dbReference type="ARBA" id="ARBA00023136"/>
    </source>
</evidence>
<dbReference type="GO" id="GO:0022857">
    <property type="term" value="F:transmembrane transporter activity"/>
    <property type="evidence" value="ECO:0007669"/>
    <property type="project" value="InterPro"/>
</dbReference>
<feature type="transmembrane region" description="Helical" evidence="7">
    <location>
        <begin position="55"/>
        <end position="73"/>
    </location>
</feature>
<feature type="transmembrane region" description="Helical" evidence="7">
    <location>
        <begin position="134"/>
        <end position="152"/>
    </location>
</feature>
<feature type="transmembrane region" description="Helical" evidence="7">
    <location>
        <begin position="284"/>
        <end position="305"/>
    </location>
</feature>
<accession>A0A2P2GFQ1</accession>
<evidence type="ECO:0000313" key="9">
    <source>
        <dbReference type="Proteomes" id="UP000265325"/>
    </source>
</evidence>
<feature type="transmembrane region" description="Helical" evidence="7">
    <location>
        <begin position="434"/>
        <end position="453"/>
    </location>
</feature>
<dbReference type="GO" id="GO:0005886">
    <property type="term" value="C:plasma membrane"/>
    <property type="evidence" value="ECO:0007669"/>
    <property type="project" value="UniProtKB-SubCell"/>
</dbReference>
<dbReference type="Gene3D" id="1.20.1740.10">
    <property type="entry name" value="Amino acid/polyamine transporter I"/>
    <property type="match status" value="1"/>
</dbReference>
<dbReference type="PANTHER" id="PTHR42770:SF7">
    <property type="entry name" value="MEMBRANE PROTEIN"/>
    <property type="match status" value="1"/>
</dbReference>
<evidence type="ECO:0000256" key="2">
    <source>
        <dbReference type="ARBA" id="ARBA00022475"/>
    </source>
</evidence>
<keyword evidence="9" id="KW-1185">Reference proteome</keyword>
<evidence type="ECO:0000256" key="4">
    <source>
        <dbReference type="ARBA" id="ARBA00022989"/>
    </source>
</evidence>
<evidence type="ECO:0000313" key="8">
    <source>
        <dbReference type="EMBL" id="KKZ70344.1"/>
    </source>
</evidence>
<dbReference type="Proteomes" id="UP000265325">
    <property type="component" value="Unassembled WGS sequence"/>
</dbReference>
<dbReference type="EMBL" id="LAQS01000061">
    <property type="protein sequence ID" value="KKZ70344.1"/>
    <property type="molecule type" value="Genomic_DNA"/>
</dbReference>
<feature type="transmembrane region" description="Helical" evidence="7">
    <location>
        <begin position="164"/>
        <end position="183"/>
    </location>
</feature>
<feature type="transmembrane region" description="Helical" evidence="7">
    <location>
        <begin position="242"/>
        <end position="264"/>
    </location>
</feature>
<feature type="transmembrane region" description="Helical" evidence="7">
    <location>
        <begin position="24"/>
        <end position="49"/>
    </location>
</feature>
<protein>
    <submittedName>
        <fullName evidence="8">Amino acid permease</fullName>
    </submittedName>
</protein>
<proteinExistence type="predicted"/>
<dbReference type="InterPro" id="IPR050367">
    <property type="entry name" value="APC_superfamily"/>
</dbReference>
<feature type="transmembrane region" description="Helical" evidence="7">
    <location>
        <begin position="371"/>
        <end position="392"/>
    </location>
</feature>
<dbReference type="RefSeq" id="WP_046911078.1">
    <property type="nucleotide sequence ID" value="NZ_BAAAXG010000012.1"/>
</dbReference>
<dbReference type="AlphaFoldDB" id="A0A2P2GFQ1"/>
<dbReference type="InterPro" id="IPR002293">
    <property type="entry name" value="AA/rel_permease1"/>
</dbReference>
<dbReference type="Pfam" id="PF13520">
    <property type="entry name" value="AA_permease_2"/>
    <property type="match status" value="1"/>
</dbReference>
<evidence type="ECO:0000256" key="1">
    <source>
        <dbReference type="ARBA" id="ARBA00004651"/>
    </source>
</evidence>
<feature type="region of interest" description="Disordered" evidence="6">
    <location>
        <begin position="470"/>
        <end position="498"/>
    </location>
</feature>
<gene>
    <name evidence="8" type="ORF">VO63_29315</name>
</gene>
<dbReference type="PANTHER" id="PTHR42770">
    <property type="entry name" value="AMINO ACID TRANSPORTER-RELATED"/>
    <property type="match status" value="1"/>
</dbReference>
<name>A0A2P2GFQ1_STREW</name>
<keyword evidence="5 7" id="KW-0472">Membrane</keyword>